<dbReference type="InterPro" id="IPR000683">
    <property type="entry name" value="Gfo/Idh/MocA-like_OxRdtase_N"/>
</dbReference>
<dbReference type="OrthoDB" id="9801953at2"/>
<gene>
    <name evidence="6" type="ORF">SAMN05443245_6916</name>
</gene>
<comment type="similarity">
    <text evidence="1">Belongs to the Gfo/Idh/MocA family.</text>
</comment>
<dbReference type="PRINTS" id="PR01775">
    <property type="entry name" value="GLFROXRDTASE"/>
</dbReference>
<dbReference type="PANTHER" id="PTHR22604">
    <property type="entry name" value="OXIDOREDUCTASES"/>
    <property type="match status" value="1"/>
</dbReference>
<dbReference type="PROSITE" id="PS51318">
    <property type="entry name" value="TAT"/>
    <property type="match status" value="1"/>
</dbReference>
<dbReference type="GO" id="GO:0000166">
    <property type="term" value="F:nucleotide binding"/>
    <property type="evidence" value="ECO:0007669"/>
    <property type="project" value="InterPro"/>
</dbReference>
<dbReference type="GO" id="GO:0016491">
    <property type="term" value="F:oxidoreductase activity"/>
    <property type="evidence" value="ECO:0007669"/>
    <property type="project" value="UniProtKB-KW"/>
</dbReference>
<dbReference type="InterPro" id="IPR008354">
    <property type="entry name" value="Glc-Fru_OxRdtase_bac"/>
</dbReference>
<evidence type="ECO:0000259" key="5">
    <source>
        <dbReference type="Pfam" id="PF22725"/>
    </source>
</evidence>
<dbReference type="PANTHER" id="PTHR22604:SF105">
    <property type="entry name" value="TRANS-1,2-DIHYDROBENZENE-1,2-DIOL DEHYDROGENASE"/>
    <property type="match status" value="1"/>
</dbReference>
<dbReference type="AlphaFoldDB" id="A0A1H1JNZ4"/>
<evidence type="ECO:0000313" key="6">
    <source>
        <dbReference type="EMBL" id="SDR51395.1"/>
    </source>
</evidence>
<dbReference type="Proteomes" id="UP000183487">
    <property type="component" value="Unassembled WGS sequence"/>
</dbReference>
<reference evidence="7" key="1">
    <citation type="submission" date="2016-10" db="EMBL/GenBank/DDBJ databases">
        <authorList>
            <person name="Varghese N."/>
        </authorList>
    </citation>
    <scope>NUCLEOTIDE SEQUENCE [LARGE SCALE GENOMIC DNA]</scope>
    <source>
        <strain evidence="7">GAS106B</strain>
    </source>
</reference>
<evidence type="ECO:0000313" key="7">
    <source>
        <dbReference type="Proteomes" id="UP000183487"/>
    </source>
</evidence>
<dbReference type="EMBL" id="FNKP01000003">
    <property type="protein sequence ID" value="SDR51395.1"/>
    <property type="molecule type" value="Genomic_DNA"/>
</dbReference>
<feature type="region of interest" description="Disordered" evidence="3">
    <location>
        <begin position="1"/>
        <end position="31"/>
    </location>
</feature>
<name>A0A1H1JNZ4_9BURK</name>
<dbReference type="Pfam" id="PF22725">
    <property type="entry name" value="GFO_IDH_MocA_C3"/>
    <property type="match status" value="1"/>
</dbReference>
<sequence>MRSDRPSAADSAPNIASDSTSSDPDRGEARRRFLQRSGLSLAAALAAGSAAPIQAAGLAAAESNAVKLSLIQDPDTEQKEQTPDPNLPLDDRVGYAIVGLGRLSLNQILPALSQCKYSKVAALVSGDRSKALKIARQYGVRGSAVYGYENFEHLASNPEVQVIYIVLPNGLHRDYTVRAARIGKHVLCEKPMATSVADCQAMIDACRQANRKLMIAYRSQYEPMDRLIAKMVKDNQLGSLREFIAGNSQNVGDPTQWRLNKKLAGGGALPDIGLYCLNAVRFITGREPDQVFATVSQPKGDPRFKEVEAGVHFILSFPDGFSATCTASYASHESRFFRLQGAQGWAEMDPAFGYNGLRLLHGMLLDGKNAVVELQIDPQDQFAREIDHMSSCVKRDITPHTPGEEGLQDQRIMEAIYESARTGRAVRLDAVSEPTRGPEPEEENF</sequence>
<dbReference type="Gene3D" id="3.30.360.10">
    <property type="entry name" value="Dihydrodipicolinate Reductase, domain 2"/>
    <property type="match status" value="1"/>
</dbReference>
<dbReference type="RefSeq" id="WP_083380215.1">
    <property type="nucleotide sequence ID" value="NZ_FNKP01000003.1"/>
</dbReference>
<dbReference type="SUPFAM" id="SSF51735">
    <property type="entry name" value="NAD(P)-binding Rossmann-fold domains"/>
    <property type="match status" value="1"/>
</dbReference>
<dbReference type="InterPro" id="IPR055170">
    <property type="entry name" value="GFO_IDH_MocA-like_dom"/>
</dbReference>
<evidence type="ECO:0000256" key="3">
    <source>
        <dbReference type="SAM" id="MobiDB-lite"/>
    </source>
</evidence>
<dbReference type="SUPFAM" id="SSF55347">
    <property type="entry name" value="Glyceraldehyde-3-phosphate dehydrogenase-like, C-terminal domain"/>
    <property type="match status" value="1"/>
</dbReference>
<evidence type="ECO:0000256" key="2">
    <source>
        <dbReference type="ARBA" id="ARBA00023002"/>
    </source>
</evidence>
<protein>
    <submittedName>
        <fullName evidence="6">Predicted dehydrogenase</fullName>
    </submittedName>
</protein>
<feature type="domain" description="GFO/IDH/MocA-like oxidoreductase" evidence="5">
    <location>
        <begin position="228"/>
        <end position="346"/>
    </location>
</feature>
<evidence type="ECO:0000256" key="1">
    <source>
        <dbReference type="ARBA" id="ARBA00010928"/>
    </source>
</evidence>
<dbReference type="InterPro" id="IPR036291">
    <property type="entry name" value="NAD(P)-bd_dom_sf"/>
</dbReference>
<proteinExistence type="inferred from homology"/>
<dbReference type="InterPro" id="IPR006311">
    <property type="entry name" value="TAT_signal"/>
</dbReference>
<dbReference type="Pfam" id="PF01408">
    <property type="entry name" value="GFO_IDH_MocA"/>
    <property type="match status" value="1"/>
</dbReference>
<accession>A0A1H1JNZ4</accession>
<dbReference type="Gene3D" id="3.40.50.720">
    <property type="entry name" value="NAD(P)-binding Rossmann-like Domain"/>
    <property type="match status" value="1"/>
</dbReference>
<organism evidence="6 7">
    <name type="scientific">Paraburkholderia fungorum</name>
    <dbReference type="NCBI Taxonomy" id="134537"/>
    <lineage>
        <taxon>Bacteria</taxon>
        <taxon>Pseudomonadati</taxon>
        <taxon>Pseudomonadota</taxon>
        <taxon>Betaproteobacteria</taxon>
        <taxon>Burkholderiales</taxon>
        <taxon>Burkholderiaceae</taxon>
        <taxon>Paraburkholderia</taxon>
    </lineage>
</organism>
<keyword evidence="7" id="KW-1185">Reference proteome</keyword>
<keyword evidence="2" id="KW-0560">Oxidoreductase</keyword>
<feature type="domain" description="Gfo/Idh/MocA-like oxidoreductase N-terminal" evidence="4">
    <location>
        <begin position="94"/>
        <end position="217"/>
    </location>
</feature>
<dbReference type="InterPro" id="IPR050984">
    <property type="entry name" value="Gfo/Idh/MocA_domain"/>
</dbReference>
<evidence type="ECO:0000259" key="4">
    <source>
        <dbReference type="Pfam" id="PF01408"/>
    </source>
</evidence>